<proteinExistence type="predicted"/>
<accession>A0A5E4CTV3</accession>
<protein>
    <submittedName>
        <fullName evidence="1">Uncharacterized protein</fullName>
    </submittedName>
</protein>
<reference evidence="1" key="1">
    <citation type="submission" date="2019-04" db="EMBL/GenBank/DDBJ databases">
        <authorList>
            <person name="Alioto T."/>
            <person name="Alioto T."/>
        </authorList>
    </citation>
    <scope>NUCLEOTIDE SEQUENCE [LARGE SCALE GENOMIC DNA]</scope>
</reference>
<sequence>MESTLATSSAATGPVTFSHVFGQQCQLMEAGTTYSLSGEYQSNGTDKNRATALVCQSANQEEMSLETPRIQDTVFYCARRTWKRYSCPE</sequence>
<organism evidence="1">
    <name type="scientific">Marmota monax</name>
    <name type="common">Woodchuck</name>
    <dbReference type="NCBI Taxonomy" id="9995"/>
    <lineage>
        <taxon>Eukaryota</taxon>
        <taxon>Metazoa</taxon>
        <taxon>Chordata</taxon>
        <taxon>Craniata</taxon>
        <taxon>Vertebrata</taxon>
        <taxon>Euteleostomi</taxon>
        <taxon>Mammalia</taxon>
        <taxon>Eutheria</taxon>
        <taxon>Euarchontoglires</taxon>
        <taxon>Glires</taxon>
        <taxon>Rodentia</taxon>
        <taxon>Sciuromorpha</taxon>
        <taxon>Sciuridae</taxon>
        <taxon>Xerinae</taxon>
        <taxon>Marmotini</taxon>
        <taxon>Marmota</taxon>
    </lineage>
</organism>
<name>A0A5E4CTV3_MARMO</name>
<comment type="caution">
    <text evidence="1">The sequence shown here is derived from an EMBL/GenBank/DDBJ whole genome shotgun (WGS) entry which is preliminary data.</text>
</comment>
<dbReference type="EMBL" id="CABDUW010001882">
    <property type="protein sequence ID" value="VTJ84441.1"/>
    <property type="molecule type" value="Genomic_DNA"/>
</dbReference>
<gene>
    <name evidence="1" type="ORF">MONAX_5E040844</name>
</gene>
<evidence type="ECO:0000313" key="1">
    <source>
        <dbReference type="EMBL" id="VTJ84441.1"/>
    </source>
</evidence>
<dbReference type="AlphaFoldDB" id="A0A5E4CTV3"/>